<keyword evidence="8" id="KW-0963">Cytoplasm</keyword>
<dbReference type="Pfam" id="PF02224">
    <property type="entry name" value="Cytidylate_kin"/>
    <property type="match status" value="1"/>
</dbReference>
<dbReference type="InterPro" id="IPR027417">
    <property type="entry name" value="P-loop_NTPase"/>
</dbReference>
<dbReference type="GO" id="GO:0015949">
    <property type="term" value="P:nucleobase-containing small molecule interconversion"/>
    <property type="evidence" value="ECO:0007669"/>
    <property type="project" value="TreeGrafter"/>
</dbReference>
<dbReference type="AlphaFoldDB" id="A0A926N5C5"/>
<comment type="subcellular location">
    <subcellularLocation>
        <location evidence="8">Cytoplasm</location>
    </subcellularLocation>
</comment>
<dbReference type="Proteomes" id="UP000661691">
    <property type="component" value="Unassembled WGS sequence"/>
</dbReference>
<dbReference type="HAMAP" id="MF_00238">
    <property type="entry name" value="Cytidyl_kinase_type1"/>
    <property type="match status" value="1"/>
</dbReference>
<evidence type="ECO:0000256" key="5">
    <source>
        <dbReference type="ARBA" id="ARBA00022840"/>
    </source>
</evidence>
<comment type="caution">
    <text evidence="10">The sequence shown here is derived from an EMBL/GenBank/DDBJ whole genome shotgun (WGS) entry which is preliminary data.</text>
</comment>
<comment type="catalytic activity">
    <reaction evidence="6 8">
        <text>dCMP + ATP = dCDP + ADP</text>
        <dbReference type="Rhea" id="RHEA:25094"/>
        <dbReference type="ChEBI" id="CHEBI:30616"/>
        <dbReference type="ChEBI" id="CHEBI:57566"/>
        <dbReference type="ChEBI" id="CHEBI:58593"/>
        <dbReference type="ChEBI" id="CHEBI:456216"/>
        <dbReference type="EC" id="2.7.4.25"/>
    </reaction>
</comment>
<dbReference type="InterPro" id="IPR003136">
    <property type="entry name" value="Cytidylate_kin"/>
</dbReference>
<dbReference type="Gene3D" id="3.40.50.300">
    <property type="entry name" value="P-loop containing nucleotide triphosphate hydrolases"/>
    <property type="match status" value="1"/>
</dbReference>
<dbReference type="GO" id="GO:0036431">
    <property type="term" value="F:dCMP kinase activity"/>
    <property type="evidence" value="ECO:0007669"/>
    <property type="project" value="InterPro"/>
</dbReference>
<dbReference type="PANTHER" id="PTHR21299:SF2">
    <property type="entry name" value="CYTIDYLATE KINASE"/>
    <property type="match status" value="1"/>
</dbReference>
<feature type="binding site" evidence="8">
    <location>
        <begin position="10"/>
        <end position="18"/>
    </location>
    <ligand>
        <name>ATP</name>
        <dbReference type="ChEBI" id="CHEBI:30616"/>
    </ligand>
</feature>
<comment type="similarity">
    <text evidence="1 8">Belongs to the cytidylate kinase family. Type 1 subfamily.</text>
</comment>
<protein>
    <recommendedName>
        <fullName evidence="8">Cytidylate kinase</fullName>
        <shortName evidence="8">CK</shortName>
        <ecNumber evidence="8">2.7.4.25</ecNumber>
    </recommendedName>
    <alternativeName>
        <fullName evidence="8">Cytidine monophosphate kinase</fullName>
        <shortName evidence="8">CMP kinase</shortName>
    </alternativeName>
</protein>
<dbReference type="CDD" id="cd02020">
    <property type="entry name" value="CMPK"/>
    <property type="match status" value="1"/>
</dbReference>
<evidence type="ECO:0000256" key="6">
    <source>
        <dbReference type="ARBA" id="ARBA00047615"/>
    </source>
</evidence>
<evidence type="ECO:0000256" key="7">
    <source>
        <dbReference type="ARBA" id="ARBA00048478"/>
    </source>
</evidence>
<keyword evidence="3 8" id="KW-0547">Nucleotide-binding</keyword>
<dbReference type="GO" id="GO:0005524">
    <property type="term" value="F:ATP binding"/>
    <property type="evidence" value="ECO:0007669"/>
    <property type="project" value="UniProtKB-UniRule"/>
</dbReference>
<evidence type="ECO:0000259" key="9">
    <source>
        <dbReference type="Pfam" id="PF02224"/>
    </source>
</evidence>
<evidence type="ECO:0000256" key="8">
    <source>
        <dbReference type="HAMAP-Rule" id="MF_00238"/>
    </source>
</evidence>
<dbReference type="GO" id="GO:0006220">
    <property type="term" value="P:pyrimidine nucleotide metabolic process"/>
    <property type="evidence" value="ECO:0007669"/>
    <property type="project" value="UniProtKB-UniRule"/>
</dbReference>
<evidence type="ECO:0000256" key="4">
    <source>
        <dbReference type="ARBA" id="ARBA00022777"/>
    </source>
</evidence>
<dbReference type="InterPro" id="IPR011994">
    <property type="entry name" value="Cytidylate_kinase_dom"/>
</dbReference>
<keyword evidence="5 8" id="KW-0067">ATP-binding</keyword>
<proteinExistence type="inferred from homology"/>
<accession>A0A926N5C5</accession>
<dbReference type="NCBIfam" id="TIGR00017">
    <property type="entry name" value="cmk"/>
    <property type="match status" value="1"/>
</dbReference>
<keyword evidence="4 8" id="KW-0418">Kinase</keyword>
<keyword evidence="2 8" id="KW-0808">Transferase</keyword>
<organism evidence="10 11">
    <name type="scientific">Polycladospora coralii</name>
    <dbReference type="NCBI Taxonomy" id="2771432"/>
    <lineage>
        <taxon>Bacteria</taxon>
        <taxon>Bacillati</taxon>
        <taxon>Bacillota</taxon>
        <taxon>Bacilli</taxon>
        <taxon>Bacillales</taxon>
        <taxon>Thermoactinomycetaceae</taxon>
        <taxon>Polycladospora</taxon>
    </lineage>
</organism>
<gene>
    <name evidence="8" type="primary">cmk</name>
    <name evidence="10" type="ORF">IC620_04640</name>
</gene>
<evidence type="ECO:0000256" key="2">
    <source>
        <dbReference type="ARBA" id="ARBA00022679"/>
    </source>
</evidence>
<dbReference type="EC" id="2.7.4.25" evidence="8"/>
<evidence type="ECO:0000313" key="10">
    <source>
        <dbReference type="EMBL" id="MBD1371644.1"/>
    </source>
</evidence>
<feature type="domain" description="Cytidylate kinase" evidence="9">
    <location>
        <begin position="6"/>
        <end position="215"/>
    </location>
</feature>
<reference evidence="10" key="1">
    <citation type="submission" date="2020-09" db="EMBL/GenBank/DDBJ databases">
        <title>A novel bacterium of genus Hazenella, isolated from South China Sea.</title>
        <authorList>
            <person name="Huang H."/>
            <person name="Mo K."/>
            <person name="Hu Y."/>
        </authorList>
    </citation>
    <scope>NUCLEOTIDE SEQUENCE</scope>
    <source>
        <strain evidence="10">IB182357</strain>
    </source>
</reference>
<dbReference type="SUPFAM" id="SSF52540">
    <property type="entry name" value="P-loop containing nucleoside triphosphate hydrolases"/>
    <property type="match status" value="1"/>
</dbReference>
<evidence type="ECO:0000256" key="1">
    <source>
        <dbReference type="ARBA" id="ARBA00009427"/>
    </source>
</evidence>
<comment type="catalytic activity">
    <reaction evidence="7 8">
        <text>CMP + ATP = CDP + ADP</text>
        <dbReference type="Rhea" id="RHEA:11600"/>
        <dbReference type="ChEBI" id="CHEBI:30616"/>
        <dbReference type="ChEBI" id="CHEBI:58069"/>
        <dbReference type="ChEBI" id="CHEBI:60377"/>
        <dbReference type="ChEBI" id="CHEBI:456216"/>
        <dbReference type="EC" id="2.7.4.25"/>
    </reaction>
</comment>
<dbReference type="RefSeq" id="WP_191138295.1">
    <property type="nucleotide sequence ID" value="NZ_JACXAG020000001.1"/>
</dbReference>
<evidence type="ECO:0000256" key="3">
    <source>
        <dbReference type="ARBA" id="ARBA00022741"/>
    </source>
</evidence>
<dbReference type="GO" id="GO:0005829">
    <property type="term" value="C:cytosol"/>
    <property type="evidence" value="ECO:0007669"/>
    <property type="project" value="TreeGrafter"/>
</dbReference>
<keyword evidence="11" id="KW-1185">Reference proteome</keyword>
<evidence type="ECO:0000313" key="11">
    <source>
        <dbReference type="Proteomes" id="UP000661691"/>
    </source>
</evidence>
<dbReference type="PANTHER" id="PTHR21299">
    <property type="entry name" value="CYTIDYLATE KINASE/PANTOATE-BETA-ALANINE LIGASE"/>
    <property type="match status" value="1"/>
</dbReference>
<name>A0A926N5C5_9BACL</name>
<dbReference type="EMBL" id="JACXAH010000005">
    <property type="protein sequence ID" value="MBD1371644.1"/>
    <property type="molecule type" value="Genomic_DNA"/>
</dbReference>
<sequence length="222" mass="24569">MKKFQVAIDGPAGAGKSTVARRLADKLGAVYVDTGAMYRAIAWRVLQDGIELMNEKKISSLAEALTITLDTDGVYVDGLKLTDEIRSNQVSLLASDIAKIAGVRKALVKKQQLISQSQAVVMDGRDIGTHVLPHADVKIFLTASIEARAQRRYQELRAKGESTQLEVIHKEIADRDENDRKRTFAPLRQAEDALFVETTSLTIEEVTEMIFQLCRNKLGGEE</sequence>